<keyword evidence="6 7" id="KW-0472">Membrane</keyword>
<evidence type="ECO:0000256" key="1">
    <source>
        <dbReference type="ARBA" id="ARBA00004651"/>
    </source>
</evidence>
<comment type="caution">
    <text evidence="8">The sequence shown here is derived from an EMBL/GenBank/DDBJ whole genome shotgun (WGS) entry which is preliminary data.</text>
</comment>
<organism evidence="8">
    <name type="scientific">bioreactor metagenome</name>
    <dbReference type="NCBI Taxonomy" id="1076179"/>
    <lineage>
        <taxon>unclassified sequences</taxon>
        <taxon>metagenomes</taxon>
        <taxon>ecological metagenomes</taxon>
    </lineage>
</organism>
<comment type="subcellular location">
    <subcellularLocation>
        <location evidence="1">Cell membrane</location>
        <topology evidence="1">Multi-pass membrane protein</topology>
    </subcellularLocation>
</comment>
<reference evidence="8" key="1">
    <citation type="submission" date="2019-08" db="EMBL/GenBank/DDBJ databases">
        <authorList>
            <person name="Kucharzyk K."/>
            <person name="Murdoch R.W."/>
            <person name="Higgins S."/>
            <person name="Loffler F."/>
        </authorList>
    </citation>
    <scope>NUCLEOTIDE SEQUENCE</scope>
</reference>
<evidence type="ECO:0000256" key="5">
    <source>
        <dbReference type="ARBA" id="ARBA00022989"/>
    </source>
</evidence>
<proteinExistence type="predicted"/>
<dbReference type="InterPro" id="IPR051393">
    <property type="entry name" value="ABC_transporter_permease"/>
</dbReference>
<evidence type="ECO:0000256" key="7">
    <source>
        <dbReference type="SAM" id="Phobius"/>
    </source>
</evidence>
<evidence type="ECO:0000256" key="4">
    <source>
        <dbReference type="ARBA" id="ARBA00022692"/>
    </source>
</evidence>
<evidence type="ECO:0008006" key="9">
    <source>
        <dbReference type="Google" id="ProtNLM"/>
    </source>
</evidence>
<dbReference type="Gene3D" id="1.10.3720.10">
    <property type="entry name" value="MetI-like"/>
    <property type="match status" value="1"/>
</dbReference>
<sequence>MFVTTFIASMKVFQSVDVMTSGGPGTATNVMVQWIYNLSFTDFRVARAASVSVVFFVILLVATSLTMRYSNRSVSYDS</sequence>
<evidence type="ECO:0000313" key="8">
    <source>
        <dbReference type="EMBL" id="MPM85709.1"/>
    </source>
</evidence>
<keyword evidence="3" id="KW-1003">Cell membrane</keyword>
<protein>
    <recommendedName>
        <fullName evidence="9">ABC transmembrane type-1 domain-containing protein</fullName>
    </recommendedName>
</protein>
<accession>A0A645D957</accession>
<dbReference type="EMBL" id="VSSQ01033934">
    <property type="protein sequence ID" value="MPM85709.1"/>
    <property type="molecule type" value="Genomic_DNA"/>
</dbReference>
<gene>
    <name evidence="8" type="ORF">SDC9_132790</name>
</gene>
<keyword evidence="4 7" id="KW-0812">Transmembrane</keyword>
<dbReference type="SUPFAM" id="SSF161098">
    <property type="entry name" value="MetI-like"/>
    <property type="match status" value="1"/>
</dbReference>
<evidence type="ECO:0000256" key="6">
    <source>
        <dbReference type="ARBA" id="ARBA00023136"/>
    </source>
</evidence>
<dbReference type="GO" id="GO:0005886">
    <property type="term" value="C:plasma membrane"/>
    <property type="evidence" value="ECO:0007669"/>
    <property type="project" value="UniProtKB-SubCell"/>
</dbReference>
<keyword evidence="2" id="KW-0813">Transport</keyword>
<dbReference type="AlphaFoldDB" id="A0A645D957"/>
<dbReference type="InterPro" id="IPR035906">
    <property type="entry name" value="MetI-like_sf"/>
</dbReference>
<keyword evidence="5 7" id="KW-1133">Transmembrane helix</keyword>
<dbReference type="PANTHER" id="PTHR30193">
    <property type="entry name" value="ABC TRANSPORTER PERMEASE PROTEIN"/>
    <property type="match status" value="1"/>
</dbReference>
<evidence type="ECO:0000256" key="3">
    <source>
        <dbReference type="ARBA" id="ARBA00022475"/>
    </source>
</evidence>
<feature type="transmembrane region" description="Helical" evidence="7">
    <location>
        <begin position="45"/>
        <end position="65"/>
    </location>
</feature>
<name>A0A645D957_9ZZZZ</name>
<dbReference type="PANTHER" id="PTHR30193:SF37">
    <property type="entry name" value="INNER MEMBRANE ABC TRANSPORTER PERMEASE PROTEIN YCJO"/>
    <property type="match status" value="1"/>
</dbReference>
<evidence type="ECO:0000256" key="2">
    <source>
        <dbReference type="ARBA" id="ARBA00022448"/>
    </source>
</evidence>